<accession>A0A9I9E7R3</accession>
<evidence type="ECO:0000313" key="2">
    <source>
        <dbReference type="EnsemblPlants" id="MELO3C029856.2.1"/>
    </source>
</evidence>
<name>A0A9I9E7R3_CUCME</name>
<dbReference type="Gramene" id="MELO3C030539.2.1">
    <property type="protein sequence ID" value="MELO3C030539.2.1"/>
    <property type="gene ID" value="MELO3C030539.2"/>
</dbReference>
<protein>
    <recommendedName>
        <fullName evidence="1">DUF7745 domain-containing protein</fullName>
    </recommendedName>
</protein>
<evidence type="ECO:0000259" key="1">
    <source>
        <dbReference type="Pfam" id="PF24924"/>
    </source>
</evidence>
<dbReference type="Gramene" id="MELO3C029856.2.1">
    <property type="protein sequence ID" value="MELO3C029856.2.1"/>
    <property type="gene ID" value="MELO3C029856.2"/>
</dbReference>
<feature type="domain" description="DUF7745" evidence="1">
    <location>
        <begin position="2"/>
        <end position="71"/>
    </location>
</feature>
<dbReference type="EnsemblPlants" id="MELO3C030539.2.1">
    <property type="protein sequence ID" value="MELO3C030539.2.1"/>
    <property type="gene ID" value="MELO3C030539.2"/>
</dbReference>
<organism evidence="2">
    <name type="scientific">Cucumis melo</name>
    <name type="common">Muskmelon</name>
    <dbReference type="NCBI Taxonomy" id="3656"/>
    <lineage>
        <taxon>Eukaryota</taxon>
        <taxon>Viridiplantae</taxon>
        <taxon>Streptophyta</taxon>
        <taxon>Embryophyta</taxon>
        <taxon>Tracheophyta</taxon>
        <taxon>Spermatophyta</taxon>
        <taxon>Magnoliopsida</taxon>
        <taxon>eudicotyledons</taxon>
        <taxon>Gunneridae</taxon>
        <taxon>Pentapetalae</taxon>
        <taxon>rosids</taxon>
        <taxon>fabids</taxon>
        <taxon>Cucurbitales</taxon>
        <taxon>Cucurbitaceae</taxon>
        <taxon>Benincaseae</taxon>
        <taxon>Cucumis</taxon>
    </lineage>
</organism>
<reference evidence="2" key="1">
    <citation type="submission" date="2023-03" db="UniProtKB">
        <authorList>
            <consortium name="EnsemblPlants"/>
        </authorList>
    </citation>
    <scope>IDENTIFICATION</scope>
</reference>
<dbReference type="InterPro" id="IPR056647">
    <property type="entry name" value="DUF7745"/>
</dbReference>
<dbReference type="PANTHER" id="PTHR48200">
    <property type="entry name" value="PROTEIN, PUTATIVE-RELATED"/>
    <property type="match status" value="1"/>
</dbReference>
<proteinExistence type="predicted"/>
<dbReference type="Pfam" id="PF24924">
    <property type="entry name" value="DUF7745"/>
    <property type="match status" value="1"/>
</dbReference>
<sequence length="99" mass="11543">MTSENVIWKAQWMPLNAVIYRCGDFYSVPLLGPWGGVNYTPLLVLRYVWLKQFIPPTHNLQESDFSYASEDCSGKNAEQYAHGKSVRKIKKQRTLRRSY</sequence>
<dbReference type="AlphaFoldDB" id="A0A9I9E7R3"/>
<dbReference type="PANTHER" id="PTHR48200:SF1">
    <property type="entry name" value="AMINOTRANSFERASE-LIKE PLANT MOBILE DOMAIN-CONTAINING PROTEIN"/>
    <property type="match status" value="1"/>
</dbReference>
<dbReference type="EnsemblPlants" id="MELO3C029856.2.1">
    <property type="protein sequence ID" value="MELO3C029856.2.1"/>
    <property type="gene ID" value="MELO3C029856.2"/>
</dbReference>